<dbReference type="SMART" id="SM00054">
    <property type="entry name" value="EFh"/>
    <property type="match status" value="3"/>
</dbReference>
<feature type="domain" description="EF-hand" evidence="3">
    <location>
        <begin position="385"/>
        <end position="420"/>
    </location>
</feature>
<name>A0AAE0GQL7_9CHLO</name>
<organism evidence="4 5">
    <name type="scientific">Cymbomonas tetramitiformis</name>
    <dbReference type="NCBI Taxonomy" id="36881"/>
    <lineage>
        <taxon>Eukaryota</taxon>
        <taxon>Viridiplantae</taxon>
        <taxon>Chlorophyta</taxon>
        <taxon>Pyramimonadophyceae</taxon>
        <taxon>Pyramimonadales</taxon>
        <taxon>Pyramimonadaceae</taxon>
        <taxon>Cymbomonas</taxon>
    </lineage>
</organism>
<keyword evidence="1" id="KW-0106">Calcium</keyword>
<evidence type="ECO:0000256" key="1">
    <source>
        <dbReference type="ARBA" id="ARBA00022837"/>
    </source>
</evidence>
<proteinExistence type="predicted"/>
<feature type="compositionally biased region" description="Polar residues" evidence="2">
    <location>
        <begin position="268"/>
        <end position="284"/>
    </location>
</feature>
<evidence type="ECO:0000259" key="3">
    <source>
        <dbReference type="PROSITE" id="PS50222"/>
    </source>
</evidence>
<dbReference type="Proteomes" id="UP001190700">
    <property type="component" value="Unassembled WGS sequence"/>
</dbReference>
<gene>
    <name evidence="4" type="ORF">CYMTET_9729</name>
</gene>
<comment type="caution">
    <text evidence="4">The sequence shown here is derived from an EMBL/GenBank/DDBJ whole genome shotgun (WGS) entry which is preliminary data.</text>
</comment>
<dbReference type="PROSITE" id="PS00018">
    <property type="entry name" value="EF_HAND_1"/>
    <property type="match status" value="3"/>
</dbReference>
<protein>
    <recommendedName>
        <fullName evidence="3">EF-hand domain-containing protein</fullName>
    </recommendedName>
</protein>
<evidence type="ECO:0000313" key="5">
    <source>
        <dbReference type="Proteomes" id="UP001190700"/>
    </source>
</evidence>
<feature type="compositionally biased region" description="Polar residues" evidence="2">
    <location>
        <begin position="253"/>
        <end position="262"/>
    </location>
</feature>
<dbReference type="Pfam" id="PF13499">
    <property type="entry name" value="EF-hand_7"/>
    <property type="match status" value="1"/>
</dbReference>
<dbReference type="InterPro" id="IPR011992">
    <property type="entry name" value="EF-hand-dom_pair"/>
</dbReference>
<feature type="domain" description="EF-hand" evidence="3">
    <location>
        <begin position="480"/>
        <end position="515"/>
    </location>
</feature>
<feature type="compositionally biased region" description="Polar residues" evidence="2">
    <location>
        <begin position="136"/>
        <end position="162"/>
    </location>
</feature>
<evidence type="ECO:0000256" key="2">
    <source>
        <dbReference type="SAM" id="MobiDB-lite"/>
    </source>
</evidence>
<feature type="compositionally biased region" description="Polar residues" evidence="2">
    <location>
        <begin position="293"/>
        <end position="308"/>
    </location>
</feature>
<reference evidence="4 5" key="1">
    <citation type="journal article" date="2015" name="Genome Biol. Evol.">
        <title>Comparative Genomics of a Bacterivorous Green Alga Reveals Evolutionary Causalities and Consequences of Phago-Mixotrophic Mode of Nutrition.</title>
        <authorList>
            <person name="Burns J.A."/>
            <person name="Paasch A."/>
            <person name="Narechania A."/>
            <person name="Kim E."/>
        </authorList>
    </citation>
    <scope>NUCLEOTIDE SEQUENCE [LARGE SCALE GENOMIC DNA]</scope>
    <source>
        <strain evidence="4 5">PLY_AMNH</strain>
    </source>
</reference>
<feature type="region of interest" description="Disordered" evidence="2">
    <location>
        <begin position="227"/>
        <end position="365"/>
    </location>
</feature>
<dbReference type="EMBL" id="LGRX02003256">
    <property type="protein sequence ID" value="KAK3282539.1"/>
    <property type="molecule type" value="Genomic_DNA"/>
</dbReference>
<dbReference type="PROSITE" id="PS50222">
    <property type="entry name" value="EF_HAND_2"/>
    <property type="match status" value="3"/>
</dbReference>
<dbReference type="SUPFAM" id="SSF47473">
    <property type="entry name" value="EF-hand"/>
    <property type="match status" value="1"/>
</dbReference>
<dbReference type="AlphaFoldDB" id="A0AAE0GQL7"/>
<evidence type="ECO:0000313" key="4">
    <source>
        <dbReference type="EMBL" id="KAK3282539.1"/>
    </source>
</evidence>
<feature type="compositionally biased region" description="Polar residues" evidence="2">
    <location>
        <begin position="316"/>
        <end position="347"/>
    </location>
</feature>
<dbReference type="Gene3D" id="1.10.238.10">
    <property type="entry name" value="EF-hand"/>
    <property type="match status" value="1"/>
</dbReference>
<dbReference type="InterPro" id="IPR002048">
    <property type="entry name" value="EF_hand_dom"/>
</dbReference>
<sequence>MLGTSWFKSKKSNLKKLYLLENKIEAFEKEVVSVSEAPRSTSYASPLRYDSESRFKGIIHNSKLYALDYKAAIEGRRPEKKFSRSTFSGCRDSSAATTGGGLSTPGKRAASKNQRRSYDRARSPHASSRSMKLESTLGSPRVNQASIPTTTSPKAILSTTQGEVRPTPGGTSHTHVLNDSLSTLEPRFYDDKLSSVALRSTMNEAIKEGGRGFNIYEDLRYYPKHKERGVKTPPRSRDIRTIRIPGAPEVSLSLPSSPTARNPDTRSLHNLSSPTNWDGSSVSPGTRLRLENCSPNSPYTPQRPSTSRPKGASRPSPVSTSALHNVESSGRSPTSTPLNPESPNRATSGRKALRDSVLDRRRKYSSTLDTEKPSFALTRGMVPLKEVFTLKKLYKKLDADDSGTVDVHEIKEHMEVLYATRMPDTLVSSIADLTNTQDLKFLDFLKLVYPNKKLEDLNWMSDSIKPPPKPPPPPPDIPDVELKLIFEMWKTWDLDRSGSLDVDEFTKGMYELTGDSCALSEEEAYELFSDIDVNTDGVISEQEFLNWWCASCVQLKDHALWVAPGEKVDKKSEPAA</sequence>
<dbReference type="CDD" id="cd00051">
    <property type="entry name" value="EFh"/>
    <property type="match status" value="1"/>
</dbReference>
<feature type="region of interest" description="Disordered" evidence="2">
    <location>
        <begin position="78"/>
        <end position="175"/>
    </location>
</feature>
<accession>A0AAE0GQL7</accession>
<feature type="domain" description="EF-hand" evidence="3">
    <location>
        <begin position="519"/>
        <end position="554"/>
    </location>
</feature>
<dbReference type="InterPro" id="IPR018247">
    <property type="entry name" value="EF_Hand_1_Ca_BS"/>
</dbReference>
<dbReference type="GO" id="GO:0005509">
    <property type="term" value="F:calcium ion binding"/>
    <property type="evidence" value="ECO:0007669"/>
    <property type="project" value="InterPro"/>
</dbReference>
<keyword evidence="5" id="KW-1185">Reference proteome</keyword>